<protein>
    <recommendedName>
        <fullName evidence="9">Peptidase M54</fullName>
    </recommendedName>
</protein>
<keyword evidence="6" id="KW-0482">Metalloprotease</keyword>
<evidence type="ECO:0000313" key="8">
    <source>
        <dbReference type="Proteomes" id="UP000427769"/>
    </source>
</evidence>
<dbReference type="InterPro" id="IPR012091">
    <property type="entry name" value="Pept_M54_archaemetzncn_arc/bac"/>
</dbReference>
<dbReference type="PIRSF" id="PIRSF005785">
    <property type="entry name" value="Zn-prot_arch"/>
    <property type="match status" value="1"/>
</dbReference>
<keyword evidence="5" id="KW-0862">Zinc</keyword>
<dbReference type="GO" id="GO:0008270">
    <property type="term" value="F:zinc ion binding"/>
    <property type="evidence" value="ECO:0007669"/>
    <property type="project" value="InterPro"/>
</dbReference>
<keyword evidence="4" id="KW-0378">Hydrolase</keyword>
<gene>
    <name evidence="7" type="ORF">DSCW_61010</name>
</gene>
<dbReference type="InterPro" id="IPR024079">
    <property type="entry name" value="MetalloPept_cat_dom_sf"/>
</dbReference>
<dbReference type="InterPro" id="IPR012962">
    <property type="entry name" value="Pept_M54_archaemetzincn"/>
</dbReference>
<evidence type="ECO:0008006" key="9">
    <source>
        <dbReference type="Google" id="ProtNLM"/>
    </source>
</evidence>
<dbReference type="NCBIfam" id="NF033823">
    <property type="entry name" value="archmetzin"/>
    <property type="match status" value="1"/>
</dbReference>
<dbReference type="PANTHER" id="PTHR15910">
    <property type="entry name" value="ARCHAEMETZINCIN"/>
    <property type="match status" value="1"/>
</dbReference>
<keyword evidence="8" id="KW-1185">Reference proteome</keyword>
<evidence type="ECO:0000256" key="3">
    <source>
        <dbReference type="ARBA" id="ARBA00022723"/>
    </source>
</evidence>
<name>A0A5K7ZKA3_9BACT</name>
<evidence type="ECO:0000256" key="4">
    <source>
        <dbReference type="ARBA" id="ARBA00022801"/>
    </source>
</evidence>
<accession>A0A5K7ZKA3</accession>
<dbReference type="AlphaFoldDB" id="A0A5K7ZKA3"/>
<comment type="cofactor">
    <cofactor evidence="1">
        <name>Zn(2+)</name>
        <dbReference type="ChEBI" id="CHEBI:29105"/>
    </cofactor>
</comment>
<dbReference type="RefSeq" id="WP_170302524.1">
    <property type="nucleotide sequence ID" value="NZ_AP021875.1"/>
</dbReference>
<dbReference type="KEGG" id="dwd:DSCW_61010"/>
<sequence>MSTDFRKTVLIAPIGEFEADILQAVDAMIKKAFDLSCRIEPLLDTIDFAWNAEREQFHSTAILARLAENTPAEVLKILALTKEDLFIPILTHVYGEAQLGGTSCIVSTFRLSGGISPTVQRGHYLERIAKESAHELGHTFDLRHCKDSQCLMHYCRGIGDVDGKSDQFCRYCQVMLEDHLKAIRS</sequence>
<dbReference type="Pfam" id="PF07998">
    <property type="entry name" value="Peptidase_M54"/>
    <property type="match status" value="1"/>
</dbReference>
<dbReference type="PANTHER" id="PTHR15910:SF1">
    <property type="entry name" value="ARCHAEMETZINCIN-2"/>
    <property type="match status" value="1"/>
</dbReference>
<evidence type="ECO:0000256" key="1">
    <source>
        <dbReference type="ARBA" id="ARBA00001947"/>
    </source>
</evidence>
<dbReference type="GO" id="GO:0006508">
    <property type="term" value="P:proteolysis"/>
    <property type="evidence" value="ECO:0007669"/>
    <property type="project" value="UniProtKB-KW"/>
</dbReference>
<dbReference type="CDD" id="cd11375">
    <property type="entry name" value="Peptidase_M54"/>
    <property type="match status" value="1"/>
</dbReference>
<dbReference type="GO" id="GO:0008237">
    <property type="term" value="F:metallopeptidase activity"/>
    <property type="evidence" value="ECO:0007669"/>
    <property type="project" value="UniProtKB-KW"/>
</dbReference>
<evidence type="ECO:0000256" key="2">
    <source>
        <dbReference type="ARBA" id="ARBA00022670"/>
    </source>
</evidence>
<keyword evidence="3" id="KW-0479">Metal-binding</keyword>
<organism evidence="7 8">
    <name type="scientific">Desulfosarcina widdelii</name>
    <dbReference type="NCBI Taxonomy" id="947919"/>
    <lineage>
        <taxon>Bacteria</taxon>
        <taxon>Pseudomonadati</taxon>
        <taxon>Thermodesulfobacteriota</taxon>
        <taxon>Desulfobacteria</taxon>
        <taxon>Desulfobacterales</taxon>
        <taxon>Desulfosarcinaceae</taxon>
        <taxon>Desulfosarcina</taxon>
    </lineage>
</organism>
<evidence type="ECO:0000313" key="7">
    <source>
        <dbReference type="EMBL" id="BBO78684.1"/>
    </source>
</evidence>
<dbReference type="Proteomes" id="UP000427769">
    <property type="component" value="Chromosome"/>
</dbReference>
<evidence type="ECO:0000256" key="6">
    <source>
        <dbReference type="ARBA" id="ARBA00023049"/>
    </source>
</evidence>
<dbReference type="EMBL" id="AP021875">
    <property type="protein sequence ID" value="BBO78684.1"/>
    <property type="molecule type" value="Genomic_DNA"/>
</dbReference>
<dbReference type="SUPFAM" id="SSF55486">
    <property type="entry name" value="Metalloproteases ('zincins'), catalytic domain"/>
    <property type="match status" value="1"/>
</dbReference>
<evidence type="ECO:0000256" key="5">
    <source>
        <dbReference type="ARBA" id="ARBA00022833"/>
    </source>
</evidence>
<dbReference type="Gene3D" id="3.40.390.10">
    <property type="entry name" value="Collagenase (Catalytic Domain)"/>
    <property type="match status" value="1"/>
</dbReference>
<keyword evidence="2" id="KW-0645">Protease</keyword>
<proteinExistence type="predicted"/>
<reference evidence="7 8" key="1">
    <citation type="submission" date="2019-11" db="EMBL/GenBank/DDBJ databases">
        <title>Comparative genomics of hydrocarbon-degrading Desulfosarcina strains.</title>
        <authorList>
            <person name="Watanabe M."/>
            <person name="Kojima H."/>
            <person name="Fukui M."/>
        </authorList>
    </citation>
    <scope>NUCLEOTIDE SEQUENCE [LARGE SCALE GENOMIC DNA]</scope>
    <source>
        <strain evidence="7 8">PP31</strain>
    </source>
</reference>